<dbReference type="PANTHER" id="PTHR11228:SF7">
    <property type="entry name" value="PQQA PEPTIDE CYCLASE"/>
    <property type="match status" value="1"/>
</dbReference>
<evidence type="ECO:0000256" key="2">
    <source>
        <dbReference type="ARBA" id="ARBA00022691"/>
    </source>
</evidence>
<keyword evidence="4" id="KW-0408">Iron</keyword>
<evidence type="ECO:0000256" key="5">
    <source>
        <dbReference type="ARBA" id="ARBA00023014"/>
    </source>
</evidence>
<feature type="domain" description="Radical SAM core" evidence="6">
    <location>
        <begin position="1"/>
        <end position="216"/>
    </location>
</feature>
<evidence type="ECO:0000259" key="6">
    <source>
        <dbReference type="PROSITE" id="PS51918"/>
    </source>
</evidence>
<dbReference type="Proteomes" id="UP000199400">
    <property type="component" value="Unassembled WGS sequence"/>
</dbReference>
<name>A0A1I1TCW6_9BACT</name>
<dbReference type="Gene3D" id="3.20.20.70">
    <property type="entry name" value="Aldolase class I"/>
    <property type="match status" value="1"/>
</dbReference>
<dbReference type="EMBL" id="FOMX01000002">
    <property type="protein sequence ID" value="SFD54978.1"/>
    <property type="molecule type" value="Genomic_DNA"/>
</dbReference>
<dbReference type="SUPFAM" id="SSF102114">
    <property type="entry name" value="Radical SAM enzymes"/>
    <property type="match status" value="1"/>
</dbReference>
<dbReference type="STRING" id="54.SAMN02745121_00558"/>
<dbReference type="OrthoDB" id="5497770at2"/>
<evidence type="ECO:0000313" key="7">
    <source>
        <dbReference type="EMBL" id="SFD54978.1"/>
    </source>
</evidence>
<keyword evidence="8" id="KW-1185">Reference proteome</keyword>
<organism evidence="7 8">
    <name type="scientific">Nannocystis exedens</name>
    <dbReference type="NCBI Taxonomy" id="54"/>
    <lineage>
        <taxon>Bacteria</taxon>
        <taxon>Pseudomonadati</taxon>
        <taxon>Myxococcota</taxon>
        <taxon>Polyangia</taxon>
        <taxon>Nannocystales</taxon>
        <taxon>Nannocystaceae</taxon>
        <taxon>Nannocystis</taxon>
    </lineage>
</organism>
<dbReference type="InterPro" id="IPR013785">
    <property type="entry name" value="Aldolase_TIM"/>
</dbReference>
<keyword evidence="2" id="KW-0949">S-adenosyl-L-methionine</keyword>
<dbReference type="GO" id="GO:0003824">
    <property type="term" value="F:catalytic activity"/>
    <property type="evidence" value="ECO:0007669"/>
    <property type="project" value="InterPro"/>
</dbReference>
<keyword evidence="3" id="KW-0479">Metal-binding</keyword>
<gene>
    <name evidence="7" type="ORF">SAMN02745121_00558</name>
</gene>
<dbReference type="InterPro" id="IPR007197">
    <property type="entry name" value="rSAM"/>
</dbReference>
<dbReference type="AlphaFoldDB" id="A0A1I1TCW6"/>
<accession>A0A1I1TCW6</accession>
<comment type="cofactor">
    <cofactor evidence="1">
        <name>[4Fe-4S] cluster</name>
        <dbReference type="ChEBI" id="CHEBI:49883"/>
    </cofactor>
</comment>
<dbReference type="InterPro" id="IPR058240">
    <property type="entry name" value="rSAM_sf"/>
</dbReference>
<dbReference type="PROSITE" id="PS51918">
    <property type="entry name" value="RADICAL_SAM"/>
    <property type="match status" value="1"/>
</dbReference>
<evidence type="ECO:0000256" key="4">
    <source>
        <dbReference type="ARBA" id="ARBA00023004"/>
    </source>
</evidence>
<evidence type="ECO:0000313" key="8">
    <source>
        <dbReference type="Proteomes" id="UP000199400"/>
    </source>
</evidence>
<dbReference type="CDD" id="cd01335">
    <property type="entry name" value="Radical_SAM"/>
    <property type="match status" value="1"/>
</dbReference>
<sequence length="309" mass="33011">MPGLLDMILGYDCNLWCDYCTIGPALRGRALSTAHALASLRQGRAQGLDALSITGGEPTIRPDLLAIVRAGRALGFADIKVQSNGLMYAHGDNLARLLAAGATRLHVSVHTHRGDRYEQLVRRTGTYAAMVGGLQRAVASGAALVVDLIVKRDTMADLPAAIDWLAGQGVRAVDLWYVSLTDANAAHPESLPRMSEAMPFMAEALARGRRQAMTLRSLHVPRCLLGQDHPHAWDPGAERVVVVTPESTFALKDSRLAGRVKVPACVGCPFEQVCPGVRPDYLATFGDGEIAAARGQAATRGPTRLPLAR</sequence>
<reference evidence="8" key="1">
    <citation type="submission" date="2016-10" db="EMBL/GenBank/DDBJ databases">
        <authorList>
            <person name="Varghese N."/>
            <person name="Submissions S."/>
        </authorList>
    </citation>
    <scope>NUCLEOTIDE SEQUENCE [LARGE SCALE GENOMIC DNA]</scope>
    <source>
        <strain evidence="8">ATCC 25963</strain>
    </source>
</reference>
<dbReference type="GO" id="GO:0051536">
    <property type="term" value="F:iron-sulfur cluster binding"/>
    <property type="evidence" value="ECO:0007669"/>
    <property type="project" value="UniProtKB-KW"/>
</dbReference>
<dbReference type="SFLD" id="SFLDS00029">
    <property type="entry name" value="Radical_SAM"/>
    <property type="match status" value="1"/>
</dbReference>
<evidence type="ECO:0000256" key="3">
    <source>
        <dbReference type="ARBA" id="ARBA00022723"/>
    </source>
</evidence>
<proteinExistence type="predicted"/>
<dbReference type="GO" id="GO:0046872">
    <property type="term" value="F:metal ion binding"/>
    <property type="evidence" value="ECO:0007669"/>
    <property type="project" value="UniProtKB-KW"/>
</dbReference>
<protein>
    <submittedName>
        <fullName evidence="7">Radical SAM superfamily enzyme, MoaA/NifB/PqqE/SkfB family</fullName>
    </submittedName>
</protein>
<dbReference type="RefSeq" id="WP_096334217.1">
    <property type="nucleotide sequence ID" value="NZ_FOMX01000002.1"/>
</dbReference>
<dbReference type="InterPro" id="IPR050377">
    <property type="entry name" value="Radical_SAM_PqqE_MftC-like"/>
</dbReference>
<dbReference type="PANTHER" id="PTHR11228">
    <property type="entry name" value="RADICAL SAM DOMAIN PROTEIN"/>
    <property type="match status" value="1"/>
</dbReference>
<keyword evidence="5" id="KW-0411">Iron-sulfur</keyword>
<dbReference type="SFLD" id="SFLDG01067">
    <property type="entry name" value="SPASM/twitch_domain_containing"/>
    <property type="match status" value="1"/>
</dbReference>
<evidence type="ECO:0000256" key="1">
    <source>
        <dbReference type="ARBA" id="ARBA00001966"/>
    </source>
</evidence>
<dbReference type="Pfam" id="PF04055">
    <property type="entry name" value="Radical_SAM"/>
    <property type="match status" value="1"/>
</dbReference>